<dbReference type="PANTHER" id="PTHR39210:SF1">
    <property type="entry name" value="HEPARIN-SULFATE LYASE"/>
    <property type="match status" value="1"/>
</dbReference>
<evidence type="ECO:0000256" key="4">
    <source>
        <dbReference type="ARBA" id="ARBA00023239"/>
    </source>
</evidence>
<proteinExistence type="predicted"/>
<keyword evidence="2" id="KW-0732">Signal</keyword>
<reference evidence="7 8" key="1">
    <citation type="submission" date="2019-04" db="EMBL/GenBank/DDBJ databases">
        <title>Genome of a novel bacterium Candidatus Jettenia ecosi reconstructed from metagenome of an anammox bioreactor.</title>
        <authorList>
            <person name="Mardanov A.V."/>
            <person name="Beletsky A.V."/>
            <person name="Ravin N.V."/>
            <person name="Botchkova E.A."/>
            <person name="Litti Y.V."/>
            <person name="Nozhevnikova A.N."/>
        </authorList>
    </citation>
    <scope>NUCLEOTIDE SEQUENCE [LARGE SCALE GENOMIC DNA]</scope>
    <source>
        <strain evidence="7">J2</strain>
    </source>
</reference>
<comment type="caution">
    <text evidence="7">The sequence shown here is derived from an EMBL/GenBank/DDBJ whole genome shotgun (WGS) entry which is preliminary data.</text>
</comment>
<dbReference type="AlphaFoldDB" id="A0A533QAT9"/>
<feature type="domain" description="Heparinase II/III-like C-terminal" evidence="5">
    <location>
        <begin position="556"/>
        <end position="751"/>
    </location>
</feature>
<dbReference type="Pfam" id="PF07940">
    <property type="entry name" value="Hepar_II_III_C"/>
    <property type="match status" value="1"/>
</dbReference>
<evidence type="ECO:0000256" key="3">
    <source>
        <dbReference type="ARBA" id="ARBA00022764"/>
    </source>
</evidence>
<evidence type="ECO:0000256" key="1">
    <source>
        <dbReference type="ARBA" id="ARBA00004418"/>
    </source>
</evidence>
<dbReference type="Gene3D" id="1.50.10.100">
    <property type="entry name" value="Chondroitin AC/alginate lyase"/>
    <property type="match status" value="1"/>
</dbReference>
<dbReference type="GO" id="GO:0016829">
    <property type="term" value="F:lyase activity"/>
    <property type="evidence" value="ECO:0007669"/>
    <property type="project" value="UniProtKB-KW"/>
</dbReference>
<dbReference type="Gene3D" id="2.70.98.70">
    <property type="match status" value="1"/>
</dbReference>
<sequence length="778" mass="89994">MNIKHYLRRAVSLPPHIIIKKMSDKIARKVAFVRRRQHDMKLPTFTEALSSHDKLGSFFKCVPVELLLPHKDWIIAVTEHYLAHRFDLLGSGWVQVRHGMRCRGVEGHVYYAGREVTPDKDGHWLEGRINRANVTESKRIWRFIDGDYSPINWHLDFKSGYLWSGDTWFQDIPYGHEPGVDIKVPWELARMQHLALLVWAYSLSKNGREGFRHYDVYRREFCNQVLDFIATNPPRFGVNWRCTMDVGIRVSNWLVAYDLFKAHGAEFDREFDSLFFKSIYEHGLHIVNNLEWYSQLHGNHYLADIVGLLFVAAYLPRTPETDVWLAFAVQELVEEVEYQFTSDGVNFEASTSYHRLAAEMAVYGTALIMVLPPEKLRALKDYDYRLHRSIPKLRPASMQLYPLEGSEEKTPFPVRYLEKLEKMAEFAMHVTMPDGHVPQIGDNDSGRFLKLQPVYQSMTVAGAKMSYNNLDTYNVFPDDTVYWYEDHADHRHLVAAINGIFQRHDFADFATEKQLEYYIVKSLCNNGRSFSCCSKKKNNYKEHDTSDNGLELYTYPGFGLYIYKSKFLYLAVRCGHIGQNGNGGHAHNDQLSIELAIHGVPIIVDPGTYLYTPLPEKRNLFRSTAMHNTLSVSGKEQNTWHEGRSGLFGMLDQAKAKVVEINTHKFLGEHRGFGTVHRRLLDIHERYIHGFDECNLSEKKTVVFHVAPGVKITMAQRDSRLDLYYGKLRVRLSAETGEWSVHESFHSPGYGIIQNCQLVKLQSTQNSIRWLAEIVETK</sequence>
<evidence type="ECO:0000313" key="7">
    <source>
        <dbReference type="EMBL" id="TLD41825.1"/>
    </source>
</evidence>
<evidence type="ECO:0000259" key="5">
    <source>
        <dbReference type="Pfam" id="PF07940"/>
    </source>
</evidence>
<feature type="domain" description="Heparin-sulfate lyase N-terminal" evidence="6">
    <location>
        <begin position="169"/>
        <end position="359"/>
    </location>
</feature>
<evidence type="ECO:0000259" key="6">
    <source>
        <dbReference type="Pfam" id="PF16889"/>
    </source>
</evidence>
<dbReference type="PANTHER" id="PTHR39210">
    <property type="entry name" value="HEPARIN-SULFATE LYASE"/>
    <property type="match status" value="1"/>
</dbReference>
<keyword evidence="3" id="KW-0574">Periplasm</keyword>
<evidence type="ECO:0000256" key="2">
    <source>
        <dbReference type="ARBA" id="ARBA00022729"/>
    </source>
</evidence>
<dbReference type="EMBL" id="SULG01000035">
    <property type="protein sequence ID" value="TLD41825.1"/>
    <property type="molecule type" value="Genomic_DNA"/>
</dbReference>
<accession>A0A533QAT9</accession>
<protein>
    <submittedName>
        <fullName evidence="7">Uncharacterized protein</fullName>
    </submittedName>
</protein>
<dbReference type="InterPro" id="IPR008929">
    <property type="entry name" value="Chondroitin_lyas"/>
</dbReference>
<name>A0A533QAT9_9BACT</name>
<organism evidence="7 8">
    <name type="scientific">Candidatus Jettenia ecosi</name>
    <dbReference type="NCBI Taxonomy" id="2494326"/>
    <lineage>
        <taxon>Bacteria</taxon>
        <taxon>Pseudomonadati</taxon>
        <taxon>Planctomycetota</taxon>
        <taxon>Candidatus Brocadiia</taxon>
        <taxon>Candidatus Brocadiales</taxon>
        <taxon>Candidatus Brocadiaceae</taxon>
        <taxon>Candidatus Jettenia</taxon>
    </lineage>
</organism>
<evidence type="ECO:0000313" key="8">
    <source>
        <dbReference type="Proteomes" id="UP000319783"/>
    </source>
</evidence>
<dbReference type="Pfam" id="PF16889">
    <property type="entry name" value="Hepar_II_III_N"/>
    <property type="match status" value="1"/>
</dbReference>
<dbReference type="InterPro" id="IPR031680">
    <property type="entry name" value="Hepar_II_III_N"/>
</dbReference>
<gene>
    <name evidence="7" type="ORF">JETT_1915</name>
</gene>
<comment type="subcellular location">
    <subcellularLocation>
        <location evidence="1">Periplasm</location>
    </subcellularLocation>
</comment>
<keyword evidence="4" id="KW-0456">Lyase</keyword>
<dbReference type="SUPFAM" id="SSF48230">
    <property type="entry name" value="Chondroitin AC/alginate lyase"/>
    <property type="match status" value="1"/>
</dbReference>
<dbReference type="InterPro" id="IPR012480">
    <property type="entry name" value="Hepar_II_III_C"/>
</dbReference>
<dbReference type="GO" id="GO:0042597">
    <property type="term" value="C:periplasmic space"/>
    <property type="evidence" value="ECO:0007669"/>
    <property type="project" value="UniProtKB-SubCell"/>
</dbReference>
<dbReference type="Proteomes" id="UP000319783">
    <property type="component" value="Unassembled WGS sequence"/>
</dbReference>